<evidence type="ECO:0000259" key="13">
    <source>
        <dbReference type="Pfam" id="PF00593"/>
    </source>
</evidence>
<dbReference type="PANTHER" id="PTHR30069">
    <property type="entry name" value="TONB-DEPENDENT OUTER MEMBRANE RECEPTOR"/>
    <property type="match status" value="1"/>
</dbReference>
<dbReference type="Pfam" id="PF07715">
    <property type="entry name" value="Plug"/>
    <property type="match status" value="1"/>
</dbReference>
<dbReference type="Pfam" id="PF00593">
    <property type="entry name" value="TonB_dep_Rec_b-barrel"/>
    <property type="match status" value="1"/>
</dbReference>
<evidence type="ECO:0000256" key="1">
    <source>
        <dbReference type="ARBA" id="ARBA00004571"/>
    </source>
</evidence>
<dbReference type="Gene3D" id="2.40.170.20">
    <property type="entry name" value="TonB-dependent receptor, beta-barrel domain"/>
    <property type="match status" value="1"/>
</dbReference>
<keyword evidence="16" id="KW-1185">Reference proteome</keyword>
<dbReference type="InterPro" id="IPR039426">
    <property type="entry name" value="TonB-dep_rcpt-like"/>
</dbReference>
<evidence type="ECO:0000256" key="11">
    <source>
        <dbReference type="RuleBase" id="RU003357"/>
    </source>
</evidence>
<evidence type="ECO:0000256" key="3">
    <source>
        <dbReference type="ARBA" id="ARBA00022452"/>
    </source>
</evidence>
<dbReference type="InterPro" id="IPR000531">
    <property type="entry name" value="Beta-barrel_TonB"/>
</dbReference>
<dbReference type="Gene3D" id="2.170.130.10">
    <property type="entry name" value="TonB-dependent receptor, plug domain"/>
    <property type="match status" value="1"/>
</dbReference>
<keyword evidence="8 15" id="KW-0675">Receptor</keyword>
<dbReference type="PROSITE" id="PS52016">
    <property type="entry name" value="TONB_DEPENDENT_REC_3"/>
    <property type="match status" value="1"/>
</dbReference>
<evidence type="ECO:0000256" key="8">
    <source>
        <dbReference type="ARBA" id="ARBA00023170"/>
    </source>
</evidence>
<dbReference type="SUPFAM" id="SSF56935">
    <property type="entry name" value="Porins"/>
    <property type="match status" value="1"/>
</dbReference>
<comment type="similarity">
    <text evidence="10 11">Belongs to the TonB-dependent receptor family.</text>
</comment>
<evidence type="ECO:0000256" key="9">
    <source>
        <dbReference type="ARBA" id="ARBA00023237"/>
    </source>
</evidence>
<name>A0ABS7GI52_9BACT</name>
<comment type="subcellular location">
    <subcellularLocation>
        <location evidence="1 10">Cell outer membrane</location>
        <topology evidence="1 10">Multi-pass membrane protein</topology>
    </subcellularLocation>
</comment>
<evidence type="ECO:0000256" key="7">
    <source>
        <dbReference type="ARBA" id="ARBA00023136"/>
    </source>
</evidence>
<keyword evidence="6 11" id="KW-0798">TonB box</keyword>
<feature type="domain" description="TonB-dependent receptor-like beta-barrel" evidence="13">
    <location>
        <begin position="219"/>
        <end position="647"/>
    </location>
</feature>
<keyword evidence="2 10" id="KW-0813">Transport</keyword>
<dbReference type="InterPro" id="IPR012910">
    <property type="entry name" value="Plug_dom"/>
</dbReference>
<protein>
    <submittedName>
        <fullName evidence="15">TonB-dependent receptor</fullName>
    </submittedName>
</protein>
<dbReference type="EMBL" id="JAICCF010000004">
    <property type="protein sequence ID" value="MBW8686825.1"/>
    <property type="molecule type" value="Genomic_DNA"/>
</dbReference>
<feature type="chain" id="PRO_5047448926" evidence="12">
    <location>
        <begin position="22"/>
        <end position="673"/>
    </location>
</feature>
<evidence type="ECO:0000256" key="4">
    <source>
        <dbReference type="ARBA" id="ARBA00022692"/>
    </source>
</evidence>
<evidence type="ECO:0000256" key="5">
    <source>
        <dbReference type="ARBA" id="ARBA00022729"/>
    </source>
</evidence>
<keyword evidence="5 12" id="KW-0732">Signal</keyword>
<keyword evidence="7 10" id="KW-0472">Membrane</keyword>
<evidence type="ECO:0000259" key="14">
    <source>
        <dbReference type="Pfam" id="PF07715"/>
    </source>
</evidence>
<evidence type="ECO:0000256" key="12">
    <source>
        <dbReference type="SAM" id="SignalP"/>
    </source>
</evidence>
<reference evidence="15 16" key="1">
    <citation type="submission" date="2021-08" db="EMBL/GenBank/DDBJ databases">
        <title>The genome sequence of Chitinophaga sp. B61.</title>
        <authorList>
            <person name="Zhang X."/>
        </authorList>
    </citation>
    <scope>NUCLEOTIDE SEQUENCE [LARGE SCALE GENOMIC DNA]</scope>
    <source>
        <strain evidence="15 16">B61</strain>
    </source>
</reference>
<evidence type="ECO:0000256" key="6">
    <source>
        <dbReference type="ARBA" id="ARBA00023077"/>
    </source>
</evidence>
<accession>A0ABS7GI52</accession>
<sequence>MKRRLYILLSCLALASQHLYAQDKGTPAPAAAVSKDTAAARMLQGVTIFSNKINSVSPVQTLSGRALEKMNSLSVADAVRFFSGVQLKDYGGLGGLKTLNVRSMGTNHVGVFYDGIQLGNAQNGTVDLGRFSLDNIEQIDLYNAQKGAILQPAKGFASASAIYLQSRKPVFAEGENTHGKVALKTGSFGLFNPSVRLEQRLSDKVSAVVSSEWMHGHGRYQFRYTNGTYDTTAVRQNAGIDAARVEAGLFGQLRDSSTWHAKVYYYNSSRGLPGAIVSNKFLNGQHQWDRNLFVQTSYNKRFGRRYTMQLNAKYMYDYVRYLDTSIIADYGALMNRYRQNEYYFSSANQYKITDFWDVALSADFQLNEMTAVNLDRFAIPTRYTTLAAAATQLHLGQVEIQGNILATVINEKTKLYNAGRDYAALRPTVLASWQPFQQQDLKLRAFYKSIFRMPTFNDMYYSTIGNPDLRPEHTRQYNAGVGYTHNSKGFIRFFSLQTDAYYSHVKDKIVAAPGRNFQWMMQNIGSVDIYGIDASVQVSPQLLSQVNTDFSIKYTYQKALDASEPLEVNYKDQIAYVPVQSGSFIAHASWNKWDINYSFIYVGERYFLNTNIPMYYLEPWYTSDLSVTTSFLLKGNLIKLTGELNNVFNQYYDVVINYPMPGRYYRLTASINF</sequence>
<dbReference type="InterPro" id="IPR037066">
    <property type="entry name" value="Plug_dom_sf"/>
</dbReference>
<evidence type="ECO:0000313" key="16">
    <source>
        <dbReference type="Proteomes" id="UP000812961"/>
    </source>
</evidence>
<dbReference type="Proteomes" id="UP000812961">
    <property type="component" value="Unassembled WGS sequence"/>
</dbReference>
<comment type="caution">
    <text evidence="15">The sequence shown here is derived from an EMBL/GenBank/DDBJ whole genome shotgun (WGS) entry which is preliminary data.</text>
</comment>
<dbReference type="PANTHER" id="PTHR30069:SF29">
    <property type="entry name" value="HEMOGLOBIN AND HEMOGLOBIN-HAPTOGLOBIN-BINDING PROTEIN 1-RELATED"/>
    <property type="match status" value="1"/>
</dbReference>
<organism evidence="15 16">
    <name type="scientific">Chitinophaga rhizophila</name>
    <dbReference type="NCBI Taxonomy" id="2866212"/>
    <lineage>
        <taxon>Bacteria</taxon>
        <taxon>Pseudomonadati</taxon>
        <taxon>Bacteroidota</taxon>
        <taxon>Chitinophagia</taxon>
        <taxon>Chitinophagales</taxon>
        <taxon>Chitinophagaceae</taxon>
        <taxon>Chitinophaga</taxon>
    </lineage>
</organism>
<evidence type="ECO:0000313" key="15">
    <source>
        <dbReference type="EMBL" id="MBW8686825.1"/>
    </source>
</evidence>
<evidence type="ECO:0000256" key="10">
    <source>
        <dbReference type="PROSITE-ProRule" id="PRU01360"/>
    </source>
</evidence>
<gene>
    <name evidence="15" type="ORF">K1Y79_20995</name>
</gene>
<keyword evidence="3 10" id="KW-1134">Transmembrane beta strand</keyword>
<proteinExistence type="inferred from homology"/>
<dbReference type="InterPro" id="IPR036942">
    <property type="entry name" value="Beta-barrel_TonB_sf"/>
</dbReference>
<evidence type="ECO:0000256" key="2">
    <source>
        <dbReference type="ARBA" id="ARBA00022448"/>
    </source>
</evidence>
<keyword evidence="4 10" id="KW-0812">Transmembrane</keyword>
<dbReference type="RefSeq" id="WP_220252157.1">
    <property type="nucleotide sequence ID" value="NZ_JAICCF010000004.1"/>
</dbReference>
<keyword evidence="9 10" id="KW-0998">Cell outer membrane</keyword>
<feature type="signal peptide" evidence="12">
    <location>
        <begin position="1"/>
        <end position="21"/>
    </location>
</feature>
<feature type="domain" description="TonB-dependent receptor plug" evidence="14">
    <location>
        <begin position="53"/>
        <end position="149"/>
    </location>
</feature>